<reference evidence="3" key="1">
    <citation type="submission" date="2017-02" db="EMBL/GenBank/DDBJ databases">
        <title>Natronthermophilus aegyptiacus gen. nov.,sp. nov., an aerobic, extremely halophilic alkalithermophilic archaeon isolated from the athalassohaline Wadi An Natrun, Egypt.</title>
        <authorList>
            <person name="Zhao B."/>
        </authorList>
    </citation>
    <scope>NUCLEOTIDE SEQUENCE [LARGE SCALE GENOMIC DNA]</scope>
    <source>
        <strain evidence="3">JW/NM-HA 15</strain>
    </source>
</reference>
<accession>A0A2Z2HQE4</accession>
<dbReference type="Proteomes" id="UP000250088">
    <property type="component" value="Chromosome"/>
</dbReference>
<dbReference type="RefSeq" id="WP_086887258.1">
    <property type="nucleotide sequence ID" value="NZ_CP019893.1"/>
</dbReference>
<feature type="transmembrane region" description="Helical" evidence="1">
    <location>
        <begin position="20"/>
        <end position="39"/>
    </location>
</feature>
<proteinExistence type="predicted"/>
<keyword evidence="1" id="KW-0472">Membrane</keyword>
<evidence type="ECO:0000313" key="2">
    <source>
        <dbReference type="EMBL" id="ARS88873.1"/>
    </source>
</evidence>
<keyword evidence="1" id="KW-1133">Transmembrane helix</keyword>
<keyword evidence="1" id="KW-0812">Transmembrane</keyword>
<dbReference type="Pfam" id="PF23959">
    <property type="entry name" value="DUF7288"/>
    <property type="match status" value="1"/>
</dbReference>
<dbReference type="KEGG" id="naj:B1756_03290"/>
<sequence>MKGPNNEMADRGQAYTLEGFISAMVLVMAVLFALQAVVLTPSTGGLADRSIQAQMQQEAQDALVVADQDGDLTETILYWDGEGGFGDTDISENPNREADNGTYSTDQFANVSTLGQIMNQSFAQQGWNYNVEIHYTDDDGDFETKSLVYQGSPSSGAQTASYTIAVLDDDQAYDGSNWMNVSDVNGDARTIPKAEPNEPVYNVVEVRLTIW</sequence>
<organism evidence="2 3">
    <name type="scientific">Natrarchaeobaculum aegyptiacum</name>
    <dbReference type="NCBI Taxonomy" id="745377"/>
    <lineage>
        <taxon>Archaea</taxon>
        <taxon>Methanobacteriati</taxon>
        <taxon>Methanobacteriota</taxon>
        <taxon>Stenosarchaea group</taxon>
        <taxon>Halobacteria</taxon>
        <taxon>Halobacteriales</taxon>
        <taxon>Natrialbaceae</taxon>
        <taxon>Natrarchaeobaculum</taxon>
    </lineage>
</organism>
<keyword evidence="3" id="KW-1185">Reference proteome</keyword>
<name>A0A2Z2HQE4_9EURY</name>
<evidence type="ECO:0000313" key="3">
    <source>
        <dbReference type="Proteomes" id="UP000250088"/>
    </source>
</evidence>
<dbReference type="OrthoDB" id="324613at2157"/>
<evidence type="ECO:0000256" key="1">
    <source>
        <dbReference type="SAM" id="Phobius"/>
    </source>
</evidence>
<dbReference type="GeneID" id="32893071"/>
<dbReference type="InterPro" id="IPR055712">
    <property type="entry name" value="DUF7288"/>
</dbReference>
<dbReference type="EMBL" id="CP019893">
    <property type="protein sequence ID" value="ARS88873.1"/>
    <property type="molecule type" value="Genomic_DNA"/>
</dbReference>
<gene>
    <name evidence="2" type="ORF">B1756_03290</name>
</gene>
<dbReference type="AlphaFoldDB" id="A0A2Z2HQE4"/>
<protein>
    <submittedName>
        <fullName evidence="2">Uncharacterized protein</fullName>
    </submittedName>
</protein>